<dbReference type="GO" id="GO:0060294">
    <property type="term" value="P:cilium movement involved in cell motility"/>
    <property type="evidence" value="ECO:0007669"/>
    <property type="project" value="TreeGrafter"/>
</dbReference>
<keyword evidence="5" id="KW-0969">Cilium</keyword>
<dbReference type="PANTHER" id="PTHR22069">
    <property type="entry name" value="MITOCHONDRIAL RIBOSOMAL PROTEIN S18"/>
    <property type="match status" value="1"/>
</dbReference>
<dbReference type="AlphaFoldDB" id="A0A7S0RAB0"/>
<evidence type="ECO:0000256" key="1">
    <source>
        <dbReference type="ARBA" id="ARBA00004611"/>
    </source>
</evidence>
<evidence type="ECO:0000256" key="11">
    <source>
        <dbReference type="SAM" id="MobiDB-lite"/>
    </source>
</evidence>
<keyword evidence="6" id="KW-0206">Cytoskeleton</keyword>
<evidence type="ECO:0000256" key="9">
    <source>
        <dbReference type="ARBA" id="ARBA00038319"/>
    </source>
</evidence>
<keyword evidence="4" id="KW-0282">Flagellum</keyword>
<dbReference type="InterPro" id="IPR055316">
    <property type="entry name" value="RSP9"/>
</dbReference>
<dbReference type="GO" id="GO:0005930">
    <property type="term" value="C:axoneme"/>
    <property type="evidence" value="ECO:0007669"/>
    <property type="project" value="TreeGrafter"/>
</dbReference>
<evidence type="ECO:0000256" key="10">
    <source>
        <dbReference type="ARBA" id="ARBA00041080"/>
    </source>
</evidence>
<keyword evidence="7" id="KW-0966">Cell projection</keyword>
<accession>A0A7S0RAB0</accession>
<organism evidence="12">
    <name type="scientific">Pyramimonas obovata</name>
    <dbReference type="NCBI Taxonomy" id="1411642"/>
    <lineage>
        <taxon>Eukaryota</taxon>
        <taxon>Viridiplantae</taxon>
        <taxon>Chlorophyta</taxon>
        <taxon>Pyramimonadophyceae</taxon>
        <taxon>Pyramimonadales</taxon>
        <taxon>Pyramimonadaceae</taxon>
        <taxon>Pyramimonas</taxon>
        <taxon>Pyramimonas incertae sedis</taxon>
    </lineage>
</organism>
<dbReference type="EMBL" id="HBFA01021414">
    <property type="protein sequence ID" value="CAD8671502.1"/>
    <property type="molecule type" value="Transcribed_RNA"/>
</dbReference>
<reference evidence="12" key="1">
    <citation type="submission" date="2021-01" db="EMBL/GenBank/DDBJ databases">
        <authorList>
            <person name="Corre E."/>
            <person name="Pelletier E."/>
            <person name="Niang G."/>
            <person name="Scheremetjew M."/>
            <person name="Finn R."/>
            <person name="Kale V."/>
            <person name="Holt S."/>
            <person name="Cochrane G."/>
            <person name="Meng A."/>
            <person name="Brown T."/>
            <person name="Cohen L."/>
        </authorList>
    </citation>
    <scope>NUCLEOTIDE SEQUENCE</scope>
    <source>
        <strain evidence="12">CCMP722</strain>
    </source>
</reference>
<protein>
    <recommendedName>
        <fullName evidence="10">Radial spoke head protein 9 homolog</fullName>
    </recommendedName>
</protein>
<evidence type="ECO:0000313" key="12">
    <source>
        <dbReference type="EMBL" id="CAD8671502.1"/>
    </source>
</evidence>
<comment type="subcellular location">
    <subcellularLocation>
        <location evidence="8">Cell projection</location>
        <location evidence="8">Kinocilium</location>
    </subcellularLocation>
    <subcellularLocation>
        <location evidence="1">Cytoplasm</location>
        <location evidence="1">Cytoskeleton</location>
        <location evidence="1">Flagellum axoneme</location>
    </subcellularLocation>
</comment>
<name>A0A7S0RAB0_9CHLO</name>
<gene>
    <name evidence="12" type="ORF">POBO1169_LOCUS10910</name>
</gene>
<comment type="similarity">
    <text evidence="9">Belongs to the flagellar radial spoke RSP9 family.</text>
</comment>
<evidence type="ECO:0000256" key="5">
    <source>
        <dbReference type="ARBA" id="ARBA00023069"/>
    </source>
</evidence>
<proteinExistence type="inferred from homology"/>
<feature type="region of interest" description="Disordered" evidence="11">
    <location>
        <begin position="124"/>
        <end position="155"/>
    </location>
</feature>
<dbReference type="PANTHER" id="PTHR22069:SF0">
    <property type="entry name" value="RADIAL SPOKE HEAD PROTEIN 9 HOMOLOG"/>
    <property type="match status" value="1"/>
</dbReference>
<evidence type="ECO:0000256" key="3">
    <source>
        <dbReference type="ARBA" id="ARBA00022794"/>
    </source>
</evidence>
<keyword evidence="2" id="KW-0963">Cytoplasm</keyword>
<evidence type="ECO:0000256" key="7">
    <source>
        <dbReference type="ARBA" id="ARBA00023273"/>
    </source>
</evidence>
<keyword evidence="3" id="KW-0970">Cilium biogenesis/degradation</keyword>
<sequence length="278" mass="30861">MPISNLTTCLDLLASSGIVLSHEQKAVLETSLPLKKVEAGLKMIKFWGKFITVNGKDYLLAIGLVDQPYVFDGNVHMQYKYFYSQNGVHWLDLGPLDEVTYGRAGTINGFLTGEPGHKYVVEEPAPEVETPEGEEPPAEEAEGEEGEEKTGPEPLKFDVTEVQRLRFMMENIQSGTGLVPDGYYTTNAKNEIAANQLFAGLPYPDKLESFTHGPLGCSIKKDVTGSWSLHRDSFKCLTILRSLAYPGYSFVYSCDMKEFDSIYLGDGQANKDLMFMIA</sequence>
<evidence type="ECO:0000256" key="6">
    <source>
        <dbReference type="ARBA" id="ARBA00023212"/>
    </source>
</evidence>
<evidence type="ECO:0000256" key="8">
    <source>
        <dbReference type="ARBA" id="ARBA00037822"/>
    </source>
</evidence>
<dbReference type="GO" id="GO:0044458">
    <property type="term" value="P:motile cilium assembly"/>
    <property type="evidence" value="ECO:0007669"/>
    <property type="project" value="TreeGrafter"/>
</dbReference>
<feature type="compositionally biased region" description="Acidic residues" evidence="11">
    <location>
        <begin position="124"/>
        <end position="147"/>
    </location>
</feature>
<evidence type="ECO:0000256" key="2">
    <source>
        <dbReference type="ARBA" id="ARBA00022490"/>
    </source>
</evidence>
<evidence type="ECO:0000256" key="4">
    <source>
        <dbReference type="ARBA" id="ARBA00022846"/>
    </source>
</evidence>
<dbReference type="GO" id="GO:0035082">
    <property type="term" value="P:axoneme assembly"/>
    <property type="evidence" value="ECO:0007669"/>
    <property type="project" value="InterPro"/>
</dbReference>